<keyword evidence="12 19" id="KW-0472">Membrane</keyword>
<evidence type="ECO:0000256" key="8">
    <source>
        <dbReference type="ARBA" id="ARBA00022777"/>
    </source>
</evidence>
<dbReference type="GO" id="GO:0008654">
    <property type="term" value="P:phospholipid biosynthetic process"/>
    <property type="evidence" value="ECO:0007669"/>
    <property type="project" value="UniProtKB-KW"/>
</dbReference>
<dbReference type="GO" id="GO:0005886">
    <property type="term" value="C:plasma membrane"/>
    <property type="evidence" value="ECO:0007669"/>
    <property type="project" value="UniProtKB-SubCell"/>
</dbReference>
<keyword evidence="14" id="KW-1208">Phospholipid metabolism</keyword>
<dbReference type="GO" id="GO:0016301">
    <property type="term" value="F:kinase activity"/>
    <property type="evidence" value="ECO:0007669"/>
    <property type="project" value="UniProtKB-KW"/>
</dbReference>
<evidence type="ECO:0000256" key="2">
    <source>
        <dbReference type="ARBA" id="ARBA00005967"/>
    </source>
</evidence>
<dbReference type="AlphaFoldDB" id="A0A023D9T1"/>
<feature type="transmembrane region" description="Helical" evidence="19">
    <location>
        <begin position="27"/>
        <end position="46"/>
    </location>
</feature>
<evidence type="ECO:0000256" key="9">
    <source>
        <dbReference type="ARBA" id="ARBA00022840"/>
    </source>
</evidence>
<name>A0A023D9T1_9BACL</name>
<keyword evidence="11" id="KW-0443">Lipid metabolism</keyword>
<sequence>MNWQKEKKRFACAWAGMRTAIKEEEHLRVHIALAVVAIAAAAVVRISKWEWLILLLTVGSVITLELINTAIERVVNLVTTDFHPLAKAAKDIAAAAVLFAAIVAVAIGIIIFLPYMIDK</sequence>
<dbReference type="Proteomes" id="UP000023561">
    <property type="component" value="Unassembled WGS sequence"/>
</dbReference>
<comment type="subcellular location">
    <subcellularLocation>
        <location evidence="1">Cell membrane</location>
        <topology evidence="1">Multi-pass membrane protein</topology>
    </subcellularLocation>
</comment>
<organism evidence="20 21">
    <name type="scientific">Parageobacillus caldoxylosilyticus NBRC 107762</name>
    <dbReference type="NCBI Taxonomy" id="1220594"/>
    <lineage>
        <taxon>Bacteria</taxon>
        <taxon>Bacillati</taxon>
        <taxon>Bacillota</taxon>
        <taxon>Bacilli</taxon>
        <taxon>Bacillales</taxon>
        <taxon>Anoxybacillaceae</taxon>
        <taxon>Saccharococcus</taxon>
    </lineage>
</organism>
<dbReference type="PANTHER" id="PTHR34299">
    <property type="entry name" value="DIACYLGLYCEROL KINASE"/>
    <property type="match status" value="1"/>
</dbReference>
<feature type="transmembrane region" description="Helical" evidence="19">
    <location>
        <begin position="92"/>
        <end position="117"/>
    </location>
</feature>
<evidence type="ECO:0000256" key="1">
    <source>
        <dbReference type="ARBA" id="ARBA00004651"/>
    </source>
</evidence>
<dbReference type="GO" id="GO:0005524">
    <property type="term" value="F:ATP binding"/>
    <property type="evidence" value="ECO:0007669"/>
    <property type="project" value="UniProtKB-KW"/>
</dbReference>
<dbReference type="PANTHER" id="PTHR34299:SF1">
    <property type="entry name" value="DIACYLGLYCEROL KINASE"/>
    <property type="match status" value="1"/>
</dbReference>
<evidence type="ECO:0000256" key="19">
    <source>
        <dbReference type="SAM" id="Phobius"/>
    </source>
</evidence>
<protein>
    <submittedName>
        <fullName evidence="20">Putative undecaprenol kinase</fullName>
    </submittedName>
</protein>
<reference evidence="20 21" key="1">
    <citation type="submission" date="2014-04" db="EMBL/GenBank/DDBJ databases">
        <title>Whole genome shotgun sequence of Geobacillus caldoxylosilyticus NBRC 107762.</title>
        <authorList>
            <person name="Hosoyama A."/>
            <person name="Hosoyama Y."/>
            <person name="Katano-Makiyama Y."/>
            <person name="Tsuchikane K."/>
            <person name="Ohji S."/>
            <person name="Ichikawa N."/>
            <person name="Yamazoe A."/>
            <person name="Fujita N."/>
        </authorList>
    </citation>
    <scope>NUCLEOTIDE SEQUENCE [LARGE SCALE GENOMIC DNA]</scope>
    <source>
        <strain evidence="20 21">NBRC 107762</strain>
    </source>
</reference>
<dbReference type="Gene3D" id="1.10.287.3610">
    <property type="match status" value="1"/>
</dbReference>
<keyword evidence="21" id="KW-1185">Reference proteome</keyword>
<accession>A0A023D9T1</accession>
<dbReference type="OrthoDB" id="9789934at2"/>
<evidence type="ECO:0000256" key="4">
    <source>
        <dbReference type="ARBA" id="ARBA00022516"/>
    </source>
</evidence>
<evidence type="ECO:0000256" key="10">
    <source>
        <dbReference type="ARBA" id="ARBA00022989"/>
    </source>
</evidence>
<evidence type="ECO:0000256" key="11">
    <source>
        <dbReference type="ARBA" id="ARBA00023098"/>
    </source>
</evidence>
<evidence type="ECO:0000256" key="5">
    <source>
        <dbReference type="ARBA" id="ARBA00022679"/>
    </source>
</evidence>
<dbReference type="InterPro" id="IPR033717">
    <property type="entry name" value="UDPK"/>
</dbReference>
<evidence type="ECO:0000256" key="7">
    <source>
        <dbReference type="ARBA" id="ARBA00022741"/>
    </source>
</evidence>
<comment type="similarity">
    <text evidence="2">Belongs to the bacterial diacylglycerol kinase family.</text>
</comment>
<evidence type="ECO:0000256" key="16">
    <source>
        <dbReference type="PIRSR" id="PIRSR600829-2"/>
    </source>
</evidence>
<dbReference type="GeneID" id="301193910"/>
<evidence type="ECO:0000256" key="18">
    <source>
        <dbReference type="PIRSR" id="PIRSR600829-4"/>
    </source>
</evidence>
<feature type="binding site" evidence="18">
    <location>
        <position position="24"/>
    </location>
    <ligand>
        <name>a divalent metal cation</name>
        <dbReference type="ChEBI" id="CHEBI:60240"/>
    </ligand>
</feature>
<gene>
    <name evidence="20" type="ORF">GCA01S_001_00540</name>
</gene>
<dbReference type="InterPro" id="IPR000829">
    <property type="entry name" value="DAGK"/>
</dbReference>
<evidence type="ECO:0000256" key="14">
    <source>
        <dbReference type="ARBA" id="ARBA00023264"/>
    </source>
</evidence>
<keyword evidence="7 17" id="KW-0547">Nucleotide-binding</keyword>
<keyword evidence="18" id="KW-0460">Magnesium</keyword>
<keyword evidence="6 19" id="KW-0812">Transmembrane</keyword>
<keyword evidence="4" id="KW-0444">Lipid biosynthesis</keyword>
<evidence type="ECO:0000256" key="17">
    <source>
        <dbReference type="PIRSR" id="PIRSR600829-3"/>
    </source>
</evidence>
<feature type="transmembrane region" description="Helical" evidence="19">
    <location>
        <begin position="52"/>
        <end position="71"/>
    </location>
</feature>
<keyword evidence="3" id="KW-1003">Cell membrane</keyword>
<feature type="binding site" evidence="17">
    <location>
        <position position="72"/>
    </location>
    <ligand>
        <name>ATP</name>
        <dbReference type="ChEBI" id="CHEBI:30616"/>
    </ligand>
</feature>
<evidence type="ECO:0000313" key="20">
    <source>
        <dbReference type="EMBL" id="GAJ38110.1"/>
    </source>
</evidence>
<keyword evidence="13" id="KW-0594">Phospholipid biosynthesis</keyword>
<evidence type="ECO:0000256" key="3">
    <source>
        <dbReference type="ARBA" id="ARBA00022475"/>
    </source>
</evidence>
<dbReference type="RefSeq" id="WP_017435636.1">
    <property type="nucleotide sequence ID" value="NZ_BAWO01000001.1"/>
</dbReference>
<feature type="active site" description="Proton acceptor" evidence="15">
    <location>
        <position position="65"/>
    </location>
</feature>
<evidence type="ECO:0000256" key="15">
    <source>
        <dbReference type="PIRSR" id="PIRSR600829-1"/>
    </source>
</evidence>
<evidence type="ECO:0000256" key="12">
    <source>
        <dbReference type="ARBA" id="ARBA00023136"/>
    </source>
</evidence>
<evidence type="ECO:0000313" key="21">
    <source>
        <dbReference type="Proteomes" id="UP000023561"/>
    </source>
</evidence>
<dbReference type="GO" id="GO:0046872">
    <property type="term" value="F:metal ion binding"/>
    <property type="evidence" value="ECO:0007669"/>
    <property type="project" value="UniProtKB-KW"/>
</dbReference>
<keyword evidence="10 19" id="KW-1133">Transmembrane helix</keyword>
<dbReference type="InterPro" id="IPR036945">
    <property type="entry name" value="DAGK_sf"/>
</dbReference>
<evidence type="ECO:0000256" key="6">
    <source>
        <dbReference type="ARBA" id="ARBA00022692"/>
    </source>
</evidence>
<comment type="cofactor">
    <cofactor evidence="18">
        <name>Mg(2+)</name>
        <dbReference type="ChEBI" id="CHEBI:18420"/>
    </cofactor>
    <text evidence="18">Mn(2+), Zn(2+), Cd(2+) and Co(2+) support activity to lesser extents.</text>
</comment>
<evidence type="ECO:0000256" key="13">
    <source>
        <dbReference type="ARBA" id="ARBA00023209"/>
    </source>
</evidence>
<keyword evidence="9 17" id="KW-0067">ATP-binding</keyword>
<keyword evidence="5" id="KW-0808">Transferase</keyword>
<feature type="binding site" evidence="16">
    <location>
        <position position="65"/>
    </location>
    <ligand>
        <name>substrate</name>
    </ligand>
</feature>
<keyword evidence="18" id="KW-0479">Metal-binding</keyword>
<comment type="caution">
    <text evidence="20">The sequence shown here is derived from an EMBL/GenBank/DDBJ whole genome shotgun (WGS) entry which is preliminary data.</text>
</comment>
<dbReference type="CDD" id="cd14265">
    <property type="entry name" value="UDPK_IM_like"/>
    <property type="match status" value="1"/>
</dbReference>
<dbReference type="Pfam" id="PF01219">
    <property type="entry name" value="DAGK_prokar"/>
    <property type="match status" value="1"/>
</dbReference>
<proteinExistence type="inferred from homology"/>
<feature type="binding site" evidence="17">
    <location>
        <position position="24"/>
    </location>
    <ligand>
        <name>ATP</name>
        <dbReference type="ChEBI" id="CHEBI:30616"/>
    </ligand>
</feature>
<feature type="binding site" evidence="17">
    <location>
        <begin position="90"/>
        <end position="91"/>
    </location>
    <ligand>
        <name>ATP</name>
        <dbReference type="ChEBI" id="CHEBI:30616"/>
    </ligand>
</feature>
<dbReference type="EMBL" id="BAWO01000001">
    <property type="protein sequence ID" value="GAJ38110.1"/>
    <property type="molecule type" value="Genomic_DNA"/>
</dbReference>
<feature type="binding site" evidence="18">
    <location>
        <position position="72"/>
    </location>
    <ligand>
        <name>a divalent metal cation</name>
        <dbReference type="ChEBI" id="CHEBI:60240"/>
    </ligand>
</feature>
<keyword evidence="8 20" id="KW-0418">Kinase</keyword>